<feature type="chain" id="PRO_5045539529" description="Secreted protein" evidence="2">
    <location>
        <begin position="23"/>
        <end position="139"/>
    </location>
</feature>
<dbReference type="RefSeq" id="WP_171183987.1">
    <property type="nucleotide sequence ID" value="NZ_WTPX01000015.1"/>
</dbReference>
<keyword evidence="2" id="KW-0732">Signal</keyword>
<feature type="signal peptide" evidence="2">
    <location>
        <begin position="1"/>
        <end position="22"/>
    </location>
</feature>
<name>A0ABX1VBL5_9PLAN</name>
<accession>A0ABX1VBL5</accession>
<evidence type="ECO:0000256" key="2">
    <source>
        <dbReference type="SAM" id="SignalP"/>
    </source>
</evidence>
<keyword evidence="4" id="KW-1185">Reference proteome</keyword>
<evidence type="ECO:0008006" key="5">
    <source>
        <dbReference type="Google" id="ProtNLM"/>
    </source>
</evidence>
<gene>
    <name evidence="3" type="ORF">LzC2_07880</name>
</gene>
<comment type="caution">
    <text evidence="3">The sequence shown here is derived from an EMBL/GenBank/DDBJ whole genome shotgun (WGS) entry which is preliminary data.</text>
</comment>
<dbReference type="Proteomes" id="UP000609651">
    <property type="component" value="Unassembled WGS sequence"/>
</dbReference>
<sequence length="139" mass="14287">MFRSLVTAATLLALTICPFRCAASGCSVSRDEANAEAVHCRCCPQADSDDSTRDAPTKDDESPSPSHGGCQCQGICSGAVLPDAVEVPTTLSLAVLLDAPAERLSSATTIDHVPAFAGDAGPRRSGGLRLCILLSTLLT</sequence>
<reference evidence="3 4" key="1">
    <citation type="journal article" date="2020" name="Syst. Appl. Microbiol.">
        <title>Alienimonas chondri sp. nov., a novel planctomycete isolated from the biofilm of the red alga Chondrus crispus.</title>
        <authorList>
            <person name="Vitorino I."/>
            <person name="Albuquerque L."/>
            <person name="Wiegand S."/>
            <person name="Kallscheuer N."/>
            <person name="da Costa M.S."/>
            <person name="Lobo-da-Cunha A."/>
            <person name="Jogler C."/>
            <person name="Lage O.M."/>
        </authorList>
    </citation>
    <scope>NUCLEOTIDE SEQUENCE [LARGE SCALE GENOMIC DNA]</scope>
    <source>
        <strain evidence="3 4">LzC2</strain>
    </source>
</reference>
<evidence type="ECO:0000313" key="4">
    <source>
        <dbReference type="Proteomes" id="UP000609651"/>
    </source>
</evidence>
<evidence type="ECO:0000256" key="1">
    <source>
        <dbReference type="SAM" id="MobiDB-lite"/>
    </source>
</evidence>
<protein>
    <recommendedName>
        <fullName evidence="5">Secreted protein</fullName>
    </recommendedName>
</protein>
<evidence type="ECO:0000313" key="3">
    <source>
        <dbReference type="EMBL" id="NNJ24728.1"/>
    </source>
</evidence>
<feature type="compositionally biased region" description="Basic and acidic residues" evidence="1">
    <location>
        <begin position="50"/>
        <end position="61"/>
    </location>
</feature>
<dbReference type="EMBL" id="WTPX01000015">
    <property type="protein sequence ID" value="NNJ24728.1"/>
    <property type="molecule type" value="Genomic_DNA"/>
</dbReference>
<proteinExistence type="predicted"/>
<organism evidence="3 4">
    <name type="scientific">Alienimonas chondri</name>
    <dbReference type="NCBI Taxonomy" id="2681879"/>
    <lineage>
        <taxon>Bacteria</taxon>
        <taxon>Pseudomonadati</taxon>
        <taxon>Planctomycetota</taxon>
        <taxon>Planctomycetia</taxon>
        <taxon>Planctomycetales</taxon>
        <taxon>Planctomycetaceae</taxon>
        <taxon>Alienimonas</taxon>
    </lineage>
</organism>
<feature type="region of interest" description="Disordered" evidence="1">
    <location>
        <begin position="44"/>
        <end position="70"/>
    </location>
</feature>